<dbReference type="SUPFAM" id="SSF141000">
    <property type="entry name" value="Glu-tRNAGln amidotransferase C subunit"/>
    <property type="match status" value="1"/>
</dbReference>
<dbReference type="Proteomes" id="UP000280792">
    <property type="component" value="Unassembled WGS sequence"/>
</dbReference>
<evidence type="ECO:0000256" key="1">
    <source>
        <dbReference type="HAMAP-Rule" id="MF_00122"/>
    </source>
</evidence>
<comment type="similarity">
    <text evidence="1">Belongs to the GatC family.</text>
</comment>
<dbReference type="AlphaFoldDB" id="A0A3P3VLT9"/>
<keyword evidence="1" id="KW-0648">Protein biosynthesis</keyword>
<dbReference type="GO" id="GO:0006450">
    <property type="term" value="P:regulation of translational fidelity"/>
    <property type="evidence" value="ECO:0007669"/>
    <property type="project" value="InterPro"/>
</dbReference>
<gene>
    <name evidence="1 2" type="primary">gatC</name>
    <name evidence="2" type="ORF">D0544_00865</name>
</gene>
<reference evidence="2 3" key="2">
    <citation type="submission" date="2018-12" db="EMBL/GenBank/DDBJ databases">
        <title>Simiduia agarivorans gen. nov., sp. nov., a marine, agarolytic bacterium isolated from shallow coastal water from Keelung, Taiwan.</title>
        <authorList>
            <person name="Shieh W.Y."/>
        </authorList>
    </citation>
    <scope>NUCLEOTIDE SEQUENCE [LARGE SCALE GENOMIC DNA]</scope>
    <source>
        <strain evidence="2 3">GTF-13</strain>
    </source>
</reference>
<dbReference type="GO" id="GO:0070681">
    <property type="term" value="P:glutaminyl-tRNAGln biosynthesis via transamidation"/>
    <property type="evidence" value="ECO:0007669"/>
    <property type="project" value="TreeGrafter"/>
</dbReference>
<dbReference type="InterPro" id="IPR036113">
    <property type="entry name" value="Asp/Glu-ADT_sf_sub_c"/>
</dbReference>
<accession>A0A3P3VLT9</accession>
<keyword evidence="3" id="KW-1185">Reference proteome</keyword>
<dbReference type="GO" id="GO:0050566">
    <property type="term" value="F:asparaginyl-tRNA synthase (glutamine-hydrolyzing) activity"/>
    <property type="evidence" value="ECO:0007669"/>
    <property type="project" value="RHEA"/>
</dbReference>
<keyword evidence="1" id="KW-0547">Nucleotide-binding</keyword>
<proteinExistence type="inferred from homology"/>
<evidence type="ECO:0000313" key="3">
    <source>
        <dbReference type="Proteomes" id="UP000280792"/>
    </source>
</evidence>
<dbReference type="Pfam" id="PF02686">
    <property type="entry name" value="GatC"/>
    <property type="match status" value="1"/>
</dbReference>
<dbReference type="NCBIfam" id="TIGR00135">
    <property type="entry name" value="gatC"/>
    <property type="match status" value="1"/>
</dbReference>
<sequence length="95" mass="10553">MALDREDVKRIAHLARLSIDESDIEKTSTTLSDILQLVDQMQAVDTAQVAPLAHPLDAVQRLRVDQVTETDQRDAYQQIAPATEAGLYLVPKVID</sequence>
<dbReference type="Gene3D" id="1.10.20.60">
    <property type="entry name" value="Glu-tRNAGln amidotransferase C subunit, N-terminal domain"/>
    <property type="match status" value="1"/>
</dbReference>
<dbReference type="GO" id="GO:0016740">
    <property type="term" value="F:transferase activity"/>
    <property type="evidence" value="ECO:0007669"/>
    <property type="project" value="UniProtKB-KW"/>
</dbReference>
<dbReference type="GO" id="GO:0005524">
    <property type="term" value="F:ATP binding"/>
    <property type="evidence" value="ECO:0007669"/>
    <property type="project" value="UniProtKB-KW"/>
</dbReference>
<evidence type="ECO:0000313" key="2">
    <source>
        <dbReference type="EMBL" id="RRJ83705.1"/>
    </source>
</evidence>
<dbReference type="GO" id="GO:0006412">
    <property type="term" value="P:translation"/>
    <property type="evidence" value="ECO:0007669"/>
    <property type="project" value="UniProtKB-UniRule"/>
</dbReference>
<dbReference type="RefSeq" id="WP_125013926.1">
    <property type="nucleotide sequence ID" value="NZ_QWEZ01000001.1"/>
</dbReference>
<comment type="caution">
    <text evidence="2">The sequence shown here is derived from an EMBL/GenBank/DDBJ whole genome shotgun (WGS) entry which is preliminary data.</text>
</comment>
<dbReference type="HAMAP" id="MF_00122">
    <property type="entry name" value="GatC"/>
    <property type="match status" value="1"/>
</dbReference>
<dbReference type="EMBL" id="QWEZ01000001">
    <property type="protein sequence ID" value="RRJ83705.1"/>
    <property type="molecule type" value="Genomic_DNA"/>
</dbReference>
<keyword evidence="1" id="KW-0067">ATP-binding</keyword>
<name>A0A3P3VLT9_9GAMM</name>
<dbReference type="PANTHER" id="PTHR15004">
    <property type="entry name" value="GLUTAMYL-TRNA(GLN) AMIDOTRANSFERASE SUBUNIT C, MITOCHONDRIAL"/>
    <property type="match status" value="1"/>
</dbReference>
<organism evidence="2 3">
    <name type="scientific">Aestuariirhabdus litorea</name>
    <dbReference type="NCBI Taxonomy" id="2528527"/>
    <lineage>
        <taxon>Bacteria</taxon>
        <taxon>Pseudomonadati</taxon>
        <taxon>Pseudomonadota</taxon>
        <taxon>Gammaproteobacteria</taxon>
        <taxon>Oceanospirillales</taxon>
        <taxon>Aestuariirhabdaceae</taxon>
        <taxon>Aestuariirhabdus</taxon>
    </lineage>
</organism>
<keyword evidence="2" id="KW-0808">Transferase</keyword>
<comment type="subunit">
    <text evidence="1">Heterotrimer of A, B and C subunits.</text>
</comment>
<comment type="catalytic activity">
    <reaction evidence="1">
        <text>L-aspartyl-tRNA(Asn) + L-glutamine + ATP + H2O = L-asparaginyl-tRNA(Asn) + L-glutamate + ADP + phosphate + 2 H(+)</text>
        <dbReference type="Rhea" id="RHEA:14513"/>
        <dbReference type="Rhea" id="RHEA-COMP:9674"/>
        <dbReference type="Rhea" id="RHEA-COMP:9677"/>
        <dbReference type="ChEBI" id="CHEBI:15377"/>
        <dbReference type="ChEBI" id="CHEBI:15378"/>
        <dbReference type="ChEBI" id="CHEBI:29985"/>
        <dbReference type="ChEBI" id="CHEBI:30616"/>
        <dbReference type="ChEBI" id="CHEBI:43474"/>
        <dbReference type="ChEBI" id="CHEBI:58359"/>
        <dbReference type="ChEBI" id="CHEBI:78515"/>
        <dbReference type="ChEBI" id="CHEBI:78516"/>
        <dbReference type="ChEBI" id="CHEBI:456216"/>
    </reaction>
</comment>
<dbReference type="GO" id="GO:0050567">
    <property type="term" value="F:glutaminyl-tRNA synthase (glutamine-hydrolyzing) activity"/>
    <property type="evidence" value="ECO:0007669"/>
    <property type="project" value="UniProtKB-UniRule"/>
</dbReference>
<reference evidence="2 3" key="1">
    <citation type="submission" date="2018-08" db="EMBL/GenBank/DDBJ databases">
        <authorList>
            <person name="Khan S.A."/>
        </authorList>
    </citation>
    <scope>NUCLEOTIDE SEQUENCE [LARGE SCALE GENOMIC DNA]</scope>
    <source>
        <strain evidence="2 3">GTF-13</strain>
    </source>
</reference>
<keyword evidence="1" id="KW-0436">Ligase</keyword>
<protein>
    <recommendedName>
        <fullName evidence="1">Aspartyl/glutamyl-tRNA(Asn/Gln) amidotransferase subunit C</fullName>
        <shortName evidence="1">Asp/Glu-ADT subunit C</shortName>
        <ecNumber evidence="1">6.3.5.-</ecNumber>
    </recommendedName>
</protein>
<dbReference type="InterPro" id="IPR003837">
    <property type="entry name" value="GatC"/>
</dbReference>
<comment type="catalytic activity">
    <reaction evidence="1">
        <text>L-glutamyl-tRNA(Gln) + L-glutamine + ATP + H2O = L-glutaminyl-tRNA(Gln) + L-glutamate + ADP + phosphate + H(+)</text>
        <dbReference type="Rhea" id="RHEA:17521"/>
        <dbReference type="Rhea" id="RHEA-COMP:9681"/>
        <dbReference type="Rhea" id="RHEA-COMP:9684"/>
        <dbReference type="ChEBI" id="CHEBI:15377"/>
        <dbReference type="ChEBI" id="CHEBI:15378"/>
        <dbReference type="ChEBI" id="CHEBI:29985"/>
        <dbReference type="ChEBI" id="CHEBI:30616"/>
        <dbReference type="ChEBI" id="CHEBI:43474"/>
        <dbReference type="ChEBI" id="CHEBI:58359"/>
        <dbReference type="ChEBI" id="CHEBI:78520"/>
        <dbReference type="ChEBI" id="CHEBI:78521"/>
        <dbReference type="ChEBI" id="CHEBI:456216"/>
    </reaction>
</comment>
<dbReference type="EC" id="6.3.5.-" evidence="1"/>
<dbReference type="PANTHER" id="PTHR15004:SF0">
    <property type="entry name" value="GLUTAMYL-TRNA(GLN) AMIDOTRANSFERASE SUBUNIT C, MITOCHONDRIAL"/>
    <property type="match status" value="1"/>
</dbReference>
<comment type="function">
    <text evidence="1">Allows the formation of correctly charged Asn-tRNA(Asn) or Gln-tRNA(Gln) through the transamidation of misacylated Asp-tRNA(Asn) or Glu-tRNA(Gln) in organisms which lack either or both of asparaginyl-tRNA or glutaminyl-tRNA synthetases. The reaction takes place in the presence of glutamine and ATP through an activated phospho-Asp-tRNA(Asn) or phospho-Glu-tRNA(Gln).</text>
</comment>